<gene>
    <name evidence="1" type="ORF">ACFO6W_13425</name>
</gene>
<evidence type="ECO:0000313" key="2">
    <source>
        <dbReference type="Proteomes" id="UP001596023"/>
    </source>
</evidence>
<dbReference type="RefSeq" id="WP_379997307.1">
    <property type="nucleotide sequence ID" value="NZ_JBHSGN010000078.1"/>
</dbReference>
<comment type="caution">
    <text evidence="1">The sequence shown here is derived from an EMBL/GenBank/DDBJ whole genome shotgun (WGS) entry which is preliminary data.</text>
</comment>
<protein>
    <submittedName>
        <fullName evidence="1">DUF2695 domain-containing protein</fullName>
    </submittedName>
</protein>
<accession>A0ABV9KY05</accession>
<organism evidence="1 2">
    <name type="scientific">Dysgonomonas termitidis</name>
    <dbReference type="NCBI Taxonomy" id="1516126"/>
    <lineage>
        <taxon>Bacteria</taxon>
        <taxon>Pseudomonadati</taxon>
        <taxon>Bacteroidota</taxon>
        <taxon>Bacteroidia</taxon>
        <taxon>Bacteroidales</taxon>
        <taxon>Dysgonomonadaceae</taxon>
        <taxon>Dysgonomonas</taxon>
    </lineage>
</organism>
<evidence type="ECO:0000313" key="1">
    <source>
        <dbReference type="EMBL" id="MFC4674699.1"/>
    </source>
</evidence>
<dbReference type="InterPro" id="IPR024248">
    <property type="entry name" value="DUF2695"/>
</dbReference>
<dbReference type="Proteomes" id="UP001596023">
    <property type="component" value="Unassembled WGS sequence"/>
</dbReference>
<name>A0ABV9KY05_9BACT</name>
<dbReference type="EMBL" id="JBHSGN010000078">
    <property type="protein sequence ID" value="MFC4674699.1"/>
    <property type="molecule type" value="Genomic_DNA"/>
</dbReference>
<reference evidence="2" key="1">
    <citation type="journal article" date="2019" name="Int. J. Syst. Evol. Microbiol.">
        <title>The Global Catalogue of Microorganisms (GCM) 10K type strain sequencing project: providing services to taxonomists for standard genome sequencing and annotation.</title>
        <authorList>
            <consortium name="The Broad Institute Genomics Platform"/>
            <consortium name="The Broad Institute Genome Sequencing Center for Infectious Disease"/>
            <person name="Wu L."/>
            <person name="Ma J."/>
        </authorList>
    </citation>
    <scope>NUCLEOTIDE SEQUENCE [LARGE SCALE GENOMIC DNA]</scope>
    <source>
        <strain evidence="2">CCUG 66188</strain>
    </source>
</reference>
<proteinExistence type="predicted"/>
<dbReference type="Pfam" id="PF10905">
    <property type="entry name" value="DUF2695"/>
    <property type="match status" value="1"/>
</dbReference>
<keyword evidence="2" id="KW-1185">Reference proteome</keyword>
<sequence length="38" mass="4253">MVYENHAEILSGLREEGGSCDCEILANVFYTVMADKDE</sequence>